<dbReference type="EMBL" id="JADEWN010000018">
    <property type="protein sequence ID" value="MBE9190535.1"/>
    <property type="molecule type" value="Genomic_DNA"/>
</dbReference>
<dbReference type="InterPro" id="IPR000182">
    <property type="entry name" value="GNAT_dom"/>
</dbReference>
<evidence type="ECO:0000259" key="1">
    <source>
        <dbReference type="PROSITE" id="PS51186"/>
    </source>
</evidence>
<dbReference type="Proteomes" id="UP000651156">
    <property type="component" value="Unassembled WGS sequence"/>
</dbReference>
<dbReference type="Pfam" id="PF00583">
    <property type="entry name" value="Acetyltransf_1"/>
    <property type="match status" value="1"/>
</dbReference>
<gene>
    <name evidence="2" type="ORF">IQ230_09215</name>
</gene>
<evidence type="ECO:0000313" key="2">
    <source>
        <dbReference type="EMBL" id="MBE9190535.1"/>
    </source>
</evidence>
<sequence length="274" mass="31357">MKIVCLHDKNEIEALLRQNTFLHLYSIGDLDNFFWQHTTWYGLQEDTLKQVVLVYKGCDLPVLLGLTVEPNLMAHLLRSIIHLLPRQFYAHLNENLAQVFAEDYQIQSHGLHKKMALTNSQFLANFDTSEVIQLTVENVDGIAELYRVSYPENWFNSQMLETGYYYGIRCRNNLVSIAGVHIYSSQYKVAALGNVTTHPQFRGQGLSKKVVARLCQELLKTVNYISLNVKADNKIAIACYEKLGFSDIATYEECLLTLCRLPTIAFVSRSNQKV</sequence>
<feature type="domain" description="N-acetyltransferase" evidence="1">
    <location>
        <begin position="129"/>
        <end position="262"/>
    </location>
</feature>
<dbReference type="PROSITE" id="PS51186">
    <property type="entry name" value="GNAT"/>
    <property type="match status" value="1"/>
</dbReference>
<dbReference type="PANTHER" id="PTHR31143">
    <property type="match status" value="1"/>
</dbReference>
<dbReference type="SUPFAM" id="SSF55729">
    <property type="entry name" value="Acyl-CoA N-acyltransferases (Nat)"/>
    <property type="match status" value="1"/>
</dbReference>
<evidence type="ECO:0000313" key="3">
    <source>
        <dbReference type="Proteomes" id="UP000651156"/>
    </source>
</evidence>
<dbReference type="InterPro" id="IPR027365">
    <property type="entry name" value="GNAT_acetyltra_YdfB-like"/>
</dbReference>
<proteinExistence type="predicted"/>
<dbReference type="InterPro" id="IPR016181">
    <property type="entry name" value="Acyl_CoA_acyltransferase"/>
</dbReference>
<organism evidence="2 3">
    <name type="scientific">Gloeocapsopsis crepidinum LEGE 06123</name>
    <dbReference type="NCBI Taxonomy" id="588587"/>
    <lineage>
        <taxon>Bacteria</taxon>
        <taxon>Bacillati</taxon>
        <taxon>Cyanobacteriota</taxon>
        <taxon>Cyanophyceae</taxon>
        <taxon>Oscillatoriophycideae</taxon>
        <taxon>Chroococcales</taxon>
        <taxon>Chroococcaceae</taxon>
        <taxon>Gloeocapsopsis</taxon>
    </lineage>
</organism>
<dbReference type="CDD" id="cd04301">
    <property type="entry name" value="NAT_SF"/>
    <property type="match status" value="1"/>
</dbReference>
<protein>
    <submittedName>
        <fullName evidence="2">GNAT family N-acetyltransferase</fullName>
    </submittedName>
</protein>
<name>A0ABR9UR51_9CHRO</name>
<dbReference type="RefSeq" id="WP_193931718.1">
    <property type="nucleotide sequence ID" value="NZ_CAWPMZ010000037.1"/>
</dbReference>
<comment type="caution">
    <text evidence="2">The sequence shown here is derived from an EMBL/GenBank/DDBJ whole genome shotgun (WGS) entry which is preliminary data.</text>
</comment>
<dbReference type="PANTHER" id="PTHR31143:SF2">
    <property type="entry name" value="FR47-LIKE DOMAIN-CONTAINING PROTEIN-RELATED"/>
    <property type="match status" value="1"/>
</dbReference>
<dbReference type="Gene3D" id="3.40.630.30">
    <property type="match status" value="1"/>
</dbReference>
<accession>A0ABR9UR51</accession>
<reference evidence="2 3" key="1">
    <citation type="submission" date="2020-10" db="EMBL/GenBank/DDBJ databases">
        <authorList>
            <person name="Castelo-Branco R."/>
            <person name="Eusebio N."/>
            <person name="Adriana R."/>
            <person name="Vieira A."/>
            <person name="Brugerolle De Fraissinette N."/>
            <person name="Rezende De Castro R."/>
            <person name="Schneider M.P."/>
            <person name="Vasconcelos V."/>
            <person name="Leao P.N."/>
        </authorList>
    </citation>
    <scope>NUCLEOTIDE SEQUENCE [LARGE SCALE GENOMIC DNA]</scope>
    <source>
        <strain evidence="2 3">LEGE 06123</strain>
    </source>
</reference>
<keyword evidence="3" id="KW-1185">Reference proteome</keyword>